<accession>D7CL69</accession>
<dbReference type="GO" id="GO:0015188">
    <property type="term" value="F:L-isoleucine transmembrane transporter activity"/>
    <property type="evidence" value="ECO:0007669"/>
    <property type="project" value="TreeGrafter"/>
</dbReference>
<evidence type="ECO:0000256" key="2">
    <source>
        <dbReference type="ARBA" id="ARBA00022741"/>
    </source>
</evidence>
<keyword evidence="2" id="KW-0547">Nucleotide-binding</keyword>
<feature type="domain" description="ABC transporter" evidence="4">
    <location>
        <begin position="4"/>
        <end position="248"/>
    </location>
</feature>
<dbReference type="GO" id="GO:0005524">
    <property type="term" value="F:ATP binding"/>
    <property type="evidence" value="ECO:0007669"/>
    <property type="project" value="UniProtKB-KW"/>
</dbReference>
<protein>
    <submittedName>
        <fullName evidence="5">ABC transporter related protein</fullName>
    </submittedName>
</protein>
<evidence type="ECO:0000256" key="1">
    <source>
        <dbReference type="ARBA" id="ARBA00022448"/>
    </source>
</evidence>
<evidence type="ECO:0000313" key="6">
    <source>
        <dbReference type="Proteomes" id="UP000000378"/>
    </source>
</evidence>
<dbReference type="Proteomes" id="UP000000378">
    <property type="component" value="Chromosome"/>
</dbReference>
<name>D7CL69_SYNLT</name>
<dbReference type="HOGENOM" id="CLU_000604_1_2_9"/>
<dbReference type="eggNOG" id="COG0411">
    <property type="taxonomic scope" value="Bacteria"/>
</dbReference>
<dbReference type="AlphaFoldDB" id="D7CL69"/>
<dbReference type="Pfam" id="PF12399">
    <property type="entry name" value="BCA_ABC_TP_C"/>
    <property type="match status" value="1"/>
</dbReference>
<dbReference type="SUPFAM" id="SSF52540">
    <property type="entry name" value="P-loop containing nucleoside triphosphate hydrolases"/>
    <property type="match status" value="1"/>
</dbReference>
<dbReference type="PROSITE" id="PS00211">
    <property type="entry name" value="ABC_TRANSPORTER_1"/>
    <property type="match status" value="1"/>
</dbReference>
<gene>
    <name evidence="5" type="ordered locus">Slip_0671</name>
</gene>
<dbReference type="GO" id="GO:0016887">
    <property type="term" value="F:ATP hydrolysis activity"/>
    <property type="evidence" value="ECO:0007669"/>
    <property type="project" value="InterPro"/>
</dbReference>
<dbReference type="GO" id="GO:0005886">
    <property type="term" value="C:plasma membrane"/>
    <property type="evidence" value="ECO:0007669"/>
    <property type="project" value="TreeGrafter"/>
</dbReference>
<dbReference type="OrthoDB" id="9779136at2"/>
<dbReference type="InterPro" id="IPR051120">
    <property type="entry name" value="ABC_AA/LPS_Transport"/>
</dbReference>
<dbReference type="GO" id="GO:0042941">
    <property type="term" value="P:D-alanine transmembrane transport"/>
    <property type="evidence" value="ECO:0007669"/>
    <property type="project" value="TreeGrafter"/>
</dbReference>
<evidence type="ECO:0000259" key="4">
    <source>
        <dbReference type="PROSITE" id="PS50893"/>
    </source>
</evidence>
<dbReference type="PROSITE" id="PS50893">
    <property type="entry name" value="ABC_TRANSPORTER_2"/>
    <property type="match status" value="1"/>
</dbReference>
<dbReference type="PANTHER" id="PTHR45772:SF7">
    <property type="entry name" value="AMINO ACID ABC TRANSPORTER ATP-BINDING PROTEIN"/>
    <property type="match status" value="1"/>
</dbReference>
<keyword evidence="6" id="KW-1185">Reference proteome</keyword>
<keyword evidence="3" id="KW-0067">ATP-binding</keyword>
<reference evidence="5 6" key="2">
    <citation type="journal article" date="2010" name="Stand. Genomic Sci.">
        <title>Complete genome sequence of Syntrophothermus lipocalidus type strain (TGB-C1).</title>
        <authorList>
            <person name="Djao O.D."/>
            <person name="Zhang X."/>
            <person name="Lucas S."/>
            <person name="Lapidus A."/>
            <person name="Del Rio T.G."/>
            <person name="Nolan M."/>
            <person name="Tice H."/>
            <person name="Cheng J.F."/>
            <person name="Han C."/>
            <person name="Tapia R."/>
            <person name="Goodwin L."/>
            <person name="Pitluck S."/>
            <person name="Liolios K."/>
            <person name="Ivanova N."/>
            <person name="Mavromatis K."/>
            <person name="Mikhailova N."/>
            <person name="Ovchinnikova G."/>
            <person name="Pati A."/>
            <person name="Brambilla E."/>
            <person name="Chen A."/>
            <person name="Palaniappan K."/>
            <person name="Land M."/>
            <person name="Hauser L."/>
            <person name="Chang Y.J."/>
            <person name="Jeffries C.D."/>
            <person name="Rohde M."/>
            <person name="Sikorski J."/>
            <person name="Spring S."/>
            <person name="Goker M."/>
            <person name="Detter J.C."/>
            <person name="Woyke T."/>
            <person name="Bristow J."/>
            <person name="Eisen J.A."/>
            <person name="Markowitz V."/>
            <person name="Hugenholtz P."/>
            <person name="Kyrpides N.C."/>
            <person name="Klenk H.P."/>
        </authorList>
    </citation>
    <scope>NUCLEOTIDE SEQUENCE [LARGE SCALE GENOMIC DNA]</scope>
    <source>
        <strain evidence="6">DSM 12680 / TGB-C1</strain>
    </source>
</reference>
<dbReference type="Gene3D" id="3.40.50.300">
    <property type="entry name" value="P-loop containing nucleotide triphosphate hydrolases"/>
    <property type="match status" value="1"/>
</dbReference>
<dbReference type="InterPro" id="IPR003439">
    <property type="entry name" value="ABC_transporter-like_ATP-bd"/>
</dbReference>
<dbReference type="GO" id="GO:0005304">
    <property type="term" value="F:L-valine transmembrane transporter activity"/>
    <property type="evidence" value="ECO:0007669"/>
    <property type="project" value="TreeGrafter"/>
</dbReference>
<reference evidence="6" key="1">
    <citation type="journal article" date="2010" name="Stand. Genomic Sci.">
        <title>Complete genome sequence of Syntrophothermus lipocalidus type strain (TGB-C1T).</title>
        <authorList>
            <consortium name="US DOE Joint Genome Institute (JGI-PGF)"/>
            <person name="Djao O."/>
            <person name="Zhang X."/>
            <person name="Lucas S."/>
            <person name="Lapidus A."/>
            <person name="Glavina Del Rio T."/>
            <person name="Nolan M."/>
            <person name="Tice H."/>
            <person name="Cheng J."/>
            <person name="Han C."/>
            <person name="Tapia R."/>
            <person name="Goodwin L."/>
            <person name="Pitluck S."/>
            <person name="Liolios K."/>
            <person name="Ivanova N."/>
            <person name="Mavromatis K."/>
            <person name="Mikhailova N."/>
            <person name="Ovchinnikova G."/>
            <person name="Pati A."/>
            <person name="Brambilla E."/>
            <person name="Chen A."/>
            <person name="Palaniappan K."/>
            <person name="Land M."/>
            <person name="Hauser L."/>
            <person name="Chang Y."/>
            <person name="Jeffries C."/>
            <person name="Rohde M."/>
            <person name="Sikorski J."/>
            <person name="Spring S."/>
            <person name="Goker M."/>
            <person name="Detter J."/>
            <person name="Woyke T."/>
            <person name="Bristow J."/>
            <person name="Eisen J."/>
            <person name="Markowitz V."/>
            <person name="Hugenholtz P."/>
            <person name="Kyrpides N."/>
            <person name="Klenk H."/>
        </authorList>
    </citation>
    <scope>NUCLEOTIDE SEQUENCE [LARGE SCALE GENOMIC DNA]</scope>
    <source>
        <strain evidence="6">DSM 12680 / TGB-C1</strain>
    </source>
</reference>
<dbReference type="EMBL" id="CP002048">
    <property type="protein sequence ID" value="ADI01454.1"/>
    <property type="molecule type" value="Genomic_DNA"/>
</dbReference>
<dbReference type="PANTHER" id="PTHR45772">
    <property type="entry name" value="CONSERVED COMPONENT OF ABC TRANSPORTER FOR NATURAL AMINO ACIDS-RELATED"/>
    <property type="match status" value="1"/>
</dbReference>
<dbReference type="GO" id="GO:1903806">
    <property type="term" value="P:L-isoleucine import across plasma membrane"/>
    <property type="evidence" value="ECO:0007669"/>
    <property type="project" value="TreeGrafter"/>
</dbReference>
<proteinExistence type="predicted"/>
<keyword evidence="1" id="KW-0813">Transport</keyword>
<evidence type="ECO:0000313" key="5">
    <source>
        <dbReference type="EMBL" id="ADI01454.1"/>
    </source>
</evidence>
<dbReference type="GO" id="GO:1903805">
    <property type="term" value="P:L-valine import across plasma membrane"/>
    <property type="evidence" value="ECO:0007669"/>
    <property type="project" value="TreeGrafter"/>
</dbReference>
<dbReference type="FunFam" id="3.40.50.300:FF:000421">
    <property type="entry name" value="Branched-chain amino acid ABC transporter ATP-binding protein"/>
    <property type="match status" value="1"/>
</dbReference>
<dbReference type="InterPro" id="IPR003593">
    <property type="entry name" value="AAA+_ATPase"/>
</dbReference>
<dbReference type="SMART" id="SM00382">
    <property type="entry name" value="AAA"/>
    <property type="match status" value="1"/>
</dbReference>
<dbReference type="GO" id="GO:0015808">
    <property type="term" value="P:L-alanine transport"/>
    <property type="evidence" value="ECO:0007669"/>
    <property type="project" value="TreeGrafter"/>
</dbReference>
<dbReference type="Pfam" id="PF00005">
    <property type="entry name" value="ABC_tran"/>
    <property type="match status" value="1"/>
</dbReference>
<dbReference type="InterPro" id="IPR017871">
    <property type="entry name" value="ABC_transporter-like_CS"/>
</dbReference>
<dbReference type="InterPro" id="IPR032823">
    <property type="entry name" value="BCA_ABC_TP_C"/>
</dbReference>
<organism evidence="5 6">
    <name type="scientific">Syntrophothermus lipocalidus (strain DSM 12680 / TGB-C1)</name>
    <dbReference type="NCBI Taxonomy" id="643648"/>
    <lineage>
        <taxon>Bacteria</taxon>
        <taxon>Bacillati</taxon>
        <taxon>Bacillota</taxon>
        <taxon>Clostridia</taxon>
        <taxon>Eubacteriales</taxon>
        <taxon>Syntrophomonadaceae</taxon>
        <taxon>Syntrophothermus</taxon>
    </lineage>
</organism>
<evidence type="ECO:0000256" key="3">
    <source>
        <dbReference type="ARBA" id="ARBA00022840"/>
    </source>
</evidence>
<dbReference type="CDD" id="cd03219">
    <property type="entry name" value="ABC_Mj1267_LivG_branched"/>
    <property type="match status" value="1"/>
</dbReference>
<dbReference type="RefSeq" id="WP_013174856.1">
    <property type="nucleotide sequence ID" value="NC_014220.1"/>
</dbReference>
<dbReference type="STRING" id="643648.Slip_0671"/>
<dbReference type="GO" id="GO:0015192">
    <property type="term" value="F:L-phenylalanine transmembrane transporter activity"/>
    <property type="evidence" value="ECO:0007669"/>
    <property type="project" value="TreeGrafter"/>
</dbReference>
<sequence length="250" mass="27645">MGLLKIDNVSHEFGGLRALDRVSLAIEKGEIFGLIGPNGAGKTTLFNLISGIYKPTEGQVFFKGRPIHNLAPHKISRLGVGRTFQNIRLFKKLSVVDNVKVGMHGVIIPEAADSKALGWGNKRKIEQRADELLNLVGLYEKRMEYAESLAYGEQRRLEIARALARNPCLLLLDEPAAGMNNREKEELMQLVGDIRDMGITILLVEHDMNVVMNVCDRIAVLDYGKKIAEGDPVSIRNDARVIQSYLGVGA</sequence>
<dbReference type="InterPro" id="IPR027417">
    <property type="entry name" value="P-loop_NTPase"/>
</dbReference>
<dbReference type="KEGG" id="slp:Slip_0671"/>